<reference evidence="1 2" key="1">
    <citation type="submission" date="2018-03" db="EMBL/GenBank/DDBJ databases">
        <title>Genomic Encyclopedia of Archaeal and Bacterial Type Strains, Phase II (KMG-II): from individual species to whole genera.</title>
        <authorList>
            <person name="Goeker M."/>
        </authorList>
    </citation>
    <scope>NUCLEOTIDE SEQUENCE [LARGE SCALE GENOMIC DNA]</scope>
    <source>
        <strain evidence="1 2">DSM 44889</strain>
    </source>
</reference>
<keyword evidence="2" id="KW-1185">Reference proteome</keyword>
<sequence>MVHTDDVAWFQAYFDWGGLLAQGVLEPLHRGEAVHFTPPAWAPNGKEGAITVPAGLEAVWVEGTGVIRRELAPWIDASIYVQGDLDVQERRLVERDGDSPAIRDHIASWLQEELPFLLAEQPWQRATIVLNGTSQLTHDPSIEVVIAS</sequence>
<dbReference type="EMBL" id="QGDQ01000019">
    <property type="protein sequence ID" value="PWJ52512.1"/>
    <property type="molecule type" value="Genomic_DNA"/>
</dbReference>
<dbReference type="AlphaFoldDB" id="A0A316A4W6"/>
<name>A0A316A4W6_9ACTN</name>
<accession>A0A316A4W6</accession>
<comment type="caution">
    <text evidence="1">The sequence shown here is derived from an EMBL/GenBank/DDBJ whole genome shotgun (WGS) entry which is preliminary data.</text>
</comment>
<protein>
    <submittedName>
        <fullName evidence="1">Uncharacterized protein</fullName>
    </submittedName>
</protein>
<organism evidence="1 2">
    <name type="scientific">Quadrisphaera granulorum</name>
    <dbReference type="NCBI Taxonomy" id="317664"/>
    <lineage>
        <taxon>Bacteria</taxon>
        <taxon>Bacillati</taxon>
        <taxon>Actinomycetota</taxon>
        <taxon>Actinomycetes</taxon>
        <taxon>Kineosporiales</taxon>
        <taxon>Kineosporiaceae</taxon>
        <taxon>Quadrisphaera</taxon>
    </lineage>
</organism>
<dbReference type="Gene3D" id="3.40.50.300">
    <property type="entry name" value="P-loop containing nucleotide triphosphate hydrolases"/>
    <property type="match status" value="1"/>
</dbReference>
<dbReference type="InterPro" id="IPR027417">
    <property type="entry name" value="P-loop_NTPase"/>
</dbReference>
<dbReference type="Proteomes" id="UP000245469">
    <property type="component" value="Unassembled WGS sequence"/>
</dbReference>
<proteinExistence type="predicted"/>
<evidence type="ECO:0000313" key="1">
    <source>
        <dbReference type="EMBL" id="PWJ52512.1"/>
    </source>
</evidence>
<gene>
    <name evidence="1" type="ORF">BXY45_1194</name>
</gene>
<evidence type="ECO:0000313" key="2">
    <source>
        <dbReference type="Proteomes" id="UP000245469"/>
    </source>
</evidence>
<dbReference type="SUPFAM" id="SSF52540">
    <property type="entry name" value="P-loop containing nucleoside triphosphate hydrolases"/>
    <property type="match status" value="1"/>
</dbReference>
<dbReference type="RefSeq" id="WP_211319588.1">
    <property type="nucleotide sequence ID" value="NZ_QGDQ01000019.1"/>
</dbReference>